<organism evidence="2 3">
    <name type="scientific">Paeniroseomonas aquatica</name>
    <dbReference type="NCBI Taxonomy" id="373043"/>
    <lineage>
        <taxon>Bacteria</taxon>
        <taxon>Pseudomonadati</taxon>
        <taxon>Pseudomonadota</taxon>
        <taxon>Alphaproteobacteria</taxon>
        <taxon>Acetobacterales</taxon>
        <taxon>Acetobacteraceae</taxon>
        <taxon>Paeniroseomonas</taxon>
    </lineage>
</organism>
<protein>
    <submittedName>
        <fullName evidence="2">Uncharacterized protein</fullName>
    </submittedName>
</protein>
<keyword evidence="1" id="KW-1133">Transmembrane helix</keyword>
<accession>A0ABT7ZZY1</accession>
<dbReference type="EMBL" id="JAUFPN010000011">
    <property type="protein sequence ID" value="MDN3563033.1"/>
    <property type="molecule type" value="Genomic_DNA"/>
</dbReference>
<dbReference type="RefSeq" id="WP_290314765.1">
    <property type="nucleotide sequence ID" value="NZ_JAUFPN010000011.1"/>
</dbReference>
<name>A0ABT7ZZY1_9PROT</name>
<keyword evidence="1" id="KW-0812">Transmembrane</keyword>
<feature type="transmembrane region" description="Helical" evidence="1">
    <location>
        <begin position="14"/>
        <end position="35"/>
    </location>
</feature>
<gene>
    <name evidence="2" type="ORF">QWZ14_01395</name>
</gene>
<evidence type="ECO:0000313" key="3">
    <source>
        <dbReference type="Proteomes" id="UP001529369"/>
    </source>
</evidence>
<keyword evidence="1" id="KW-0472">Membrane</keyword>
<evidence type="ECO:0000256" key="1">
    <source>
        <dbReference type="SAM" id="Phobius"/>
    </source>
</evidence>
<comment type="caution">
    <text evidence="2">The sequence shown here is derived from an EMBL/GenBank/DDBJ whole genome shotgun (WGS) entry which is preliminary data.</text>
</comment>
<keyword evidence="3" id="KW-1185">Reference proteome</keyword>
<proteinExistence type="predicted"/>
<sequence length="50" mass="5154">MQGASLNQSAVPTLTIPGAFGLLWVVAIAWSQLAARPGEEEAESKSPSGE</sequence>
<dbReference type="Proteomes" id="UP001529369">
    <property type="component" value="Unassembled WGS sequence"/>
</dbReference>
<reference evidence="3" key="1">
    <citation type="journal article" date="2019" name="Int. J. Syst. Evol. Microbiol.">
        <title>The Global Catalogue of Microorganisms (GCM) 10K type strain sequencing project: providing services to taxonomists for standard genome sequencing and annotation.</title>
        <authorList>
            <consortium name="The Broad Institute Genomics Platform"/>
            <consortium name="The Broad Institute Genome Sequencing Center for Infectious Disease"/>
            <person name="Wu L."/>
            <person name="Ma J."/>
        </authorList>
    </citation>
    <scope>NUCLEOTIDE SEQUENCE [LARGE SCALE GENOMIC DNA]</scope>
    <source>
        <strain evidence="3">CECT 7131</strain>
    </source>
</reference>
<evidence type="ECO:0000313" key="2">
    <source>
        <dbReference type="EMBL" id="MDN3563033.1"/>
    </source>
</evidence>